<evidence type="ECO:0000256" key="1">
    <source>
        <dbReference type="SAM" id="MobiDB-lite"/>
    </source>
</evidence>
<feature type="compositionally biased region" description="Acidic residues" evidence="1">
    <location>
        <begin position="403"/>
        <end position="426"/>
    </location>
</feature>
<keyword evidence="3" id="KW-1185">Reference proteome</keyword>
<evidence type="ECO:0008006" key="4">
    <source>
        <dbReference type="Google" id="ProtNLM"/>
    </source>
</evidence>
<dbReference type="InterPro" id="IPR044680">
    <property type="entry name" value="EX1/2"/>
</dbReference>
<feature type="region of interest" description="Disordered" evidence="1">
    <location>
        <begin position="1"/>
        <end position="87"/>
    </location>
</feature>
<feature type="compositionally biased region" description="Polar residues" evidence="1">
    <location>
        <begin position="15"/>
        <end position="24"/>
    </location>
</feature>
<sequence length="733" mass="81902">MASISSPPFQPPYTDPTSRNSQFRNPKKFLNFTSRHSPPLLKPSDHHHHQTFPSSSSSSSRVSDSTPLCRCSNQNRESEPPPSDSSLHNVVKNAIKKLEDYLNSFFSGSPTKNVSPSVVDVVEGGSEWDWERWKKHFDDVDQQEKIVSVLKAQLGDAIRKEDYEDAARLKVAIAAAATNDTVGLVITQLNRALEEERYQDATFIRDYASAGLVGWWAGISEDSDDPYGRIIRINAEHGRYVARSYSPRRLNLERYYVLLLLAFLKAVIARHLATAAPGVPLFEIFLTTSGKSEYKKQAVYLKRLGGNSGDLLTKAFKSSNSSTVLNPLSGSIEAKNDLPTMSSKDILDTEDKDDDSDATEGLDGFQSALQDIIPGVKVMVLKVTAPENVDRDLISDVIEQIMEDEEDEDEDEDEEKDVEIESSDKDDESRTENHEEDDNEIDGGLGINNNSEEGQSEMAVKVVIGGRVQKLPSNVSPKALLRVPAILEQKGRLSFSFSIKNDDRALKETAIKGHTPPDKNAKFRGQRNINSVMSELAKSITNRKRIPMKVLKDVEELINFTLSQAKNRQLLSGTTTFNRIEIPASSDLLSGLYVGVHGLYTSEVIHLKRKFGQWQEDGLTQKPPNLEFYEYVEALKLTGDPQVPAGQVAFRAKVGKQYQLPHKGIIPEEFGVVARYKGQGRLAEPGFQNPRWVDGELVILDGKYIKGGPVVGFVYWAPDYHFLVFFNRLRLQE</sequence>
<feature type="compositionally biased region" description="Low complexity" evidence="1">
    <location>
        <begin position="54"/>
        <end position="65"/>
    </location>
</feature>
<reference evidence="2 3" key="1">
    <citation type="journal article" date="2020" name="IScience">
        <title>Genome Sequencing of the Endangered Kingdonia uniflora (Circaeasteraceae, Ranunculales) Reveals Potential Mechanisms of Evolutionary Specialization.</title>
        <authorList>
            <person name="Sun Y."/>
            <person name="Deng T."/>
            <person name="Zhang A."/>
            <person name="Moore M.J."/>
            <person name="Landis J.B."/>
            <person name="Lin N."/>
            <person name="Zhang H."/>
            <person name="Zhang X."/>
            <person name="Huang J."/>
            <person name="Zhang X."/>
            <person name="Sun H."/>
            <person name="Wang H."/>
        </authorList>
    </citation>
    <scope>NUCLEOTIDE SEQUENCE [LARGE SCALE GENOMIC DNA]</scope>
    <source>
        <strain evidence="2">TB1705</strain>
        <tissue evidence="2">Leaf</tissue>
    </source>
</reference>
<gene>
    <name evidence="2" type="ORF">GIB67_019548</name>
</gene>
<evidence type="ECO:0000313" key="2">
    <source>
        <dbReference type="EMBL" id="KAF6160608.1"/>
    </source>
</evidence>
<dbReference type="AlphaFoldDB" id="A0A7J7N0Z8"/>
<dbReference type="PANTHER" id="PTHR33917:SF3">
    <property type="entry name" value="PROTEIN EXECUTER 1, CHLOROPLASTIC"/>
    <property type="match status" value="1"/>
</dbReference>
<feature type="region of interest" description="Disordered" evidence="1">
    <location>
        <begin position="328"/>
        <end position="362"/>
    </location>
</feature>
<dbReference type="GO" id="GO:0042651">
    <property type="term" value="C:thylakoid membrane"/>
    <property type="evidence" value="ECO:0007669"/>
    <property type="project" value="TreeGrafter"/>
</dbReference>
<protein>
    <recommendedName>
        <fullName evidence="4">Protein EXECUTER 1, chloroplastic</fullName>
    </recommendedName>
</protein>
<name>A0A7J7N0Z8_9MAGN</name>
<organism evidence="2 3">
    <name type="scientific">Kingdonia uniflora</name>
    <dbReference type="NCBI Taxonomy" id="39325"/>
    <lineage>
        <taxon>Eukaryota</taxon>
        <taxon>Viridiplantae</taxon>
        <taxon>Streptophyta</taxon>
        <taxon>Embryophyta</taxon>
        <taxon>Tracheophyta</taxon>
        <taxon>Spermatophyta</taxon>
        <taxon>Magnoliopsida</taxon>
        <taxon>Ranunculales</taxon>
        <taxon>Circaeasteraceae</taxon>
        <taxon>Kingdonia</taxon>
    </lineage>
</organism>
<proteinExistence type="predicted"/>
<dbReference type="EMBL" id="JACGCM010001161">
    <property type="protein sequence ID" value="KAF6160608.1"/>
    <property type="molecule type" value="Genomic_DNA"/>
</dbReference>
<dbReference type="Pfam" id="PF12014">
    <property type="entry name" value="Cyclin_D1_bind"/>
    <property type="match status" value="1"/>
</dbReference>
<dbReference type="Proteomes" id="UP000541444">
    <property type="component" value="Unassembled WGS sequence"/>
</dbReference>
<feature type="compositionally biased region" description="Acidic residues" evidence="1">
    <location>
        <begin position="348"/>
        <end position="360"/>
    </location>
</feature>
<comment type="caution">
    <text evidence="2">The sequence shown here is derived from an EMBL/GenBank/DDBJ whole genome shotgun (WGS) entry which is preliminary data.</text>
</comment>
<feature type="region of interest" description="Disordered" evidence="1">
    <location>
        <begin position="403"/>
        <end position="451"/>
    </location>
</feature>
<dbReference type="OrthoDB" id="722566at2759"/>
<dbReference type="PANTHER" id="PTHR33917">
    <property type="entry name" value="PROTEIN EXECUTER 1, CHLOROPLASTIC"/>
    <property type="match status" value="1"/>
</dbReference>
<dbReference type="GO" id="GO:0010343">
    <property type="term" value="P:singlet oxygen-mediated programmed cell death"/>
    <property type="evidence" value="ECO:0007669"/>
    <property type="project" value="InterPro"/>
</dbReference>
<accession>A0A7J7N0Z8</accession>
<evidence type="ECO:0000313" key="3">
    <source>
        <dbReference type="Proteomes" id="UP000541444"/>
    </source>
</evidence>